<keyword evidence="2" id="KW-0472">Membrane</keyword>
<dbReference type="PANTHER" id="PTHR10906">
    <property type="entry name" value="SECY/SEC61-ALPHA FAMILY MEMBER"/>
    <property type="match status" value="1"/>
</dbReference>
<keyword evidence="2" id="KW-1133">Transmembrane helix</keyword>
<dbReference type="AlphaFoldDB" id="A0A918WW66"/>
<proteinExistence type="inferred from homology"/>
<dbReference type="PIRSF" id="PIRSF004557">
    <property type="entry name" value="SecY"/>
    <property type="match status" value="1"/>
</dbReference>
<dbReference type="PRINTS" id="PR00303">
    <property type="entry name" value="SECYTRNLCASE"/>
</dbReference>
<feature type="transmembrane region" description="Helical" evidence="2">
    <location>
        <begin position="66"/>
        <end position="89"/>
    </location>
</feature>
<dbReference type="RefSeq" id="WP_189823452.1">
    <property type="nucleotide sequence ID" value="NZ_BMVC01000004.1"/>
</dbReference>
<evidence type="ECO:0000313" key="3">
    <source>
        <dbReference type="EMBL" id="GHC89571.1"/>
    </source>
</evidence>
<dbReference type="GO" id="GO:0016020">
    <property type="term" value="C:membrane"/>
    <property type="evidence" value="ECO:0007669"/>
    <property type="project" value="InterPro"/>
</dbReference>
<name>A0A918WW66_9ACTN</name>
<comment type="caution">
    <text evidence="3">The sequence shown here is derived from an EMBL/GenBank/DDBJ whole genome shotgun (WGS) entry which is preliminary data.</text>
</comment>
<dbReference type="InterPro" id="IPR002208">
    <property type="entry name" value="SecY/SEC61-alpha"/>
</dbReference>
<comment type="similarity">
    <text evidence="1">Belongs to the SecY/SEC61-alpha family.</text>
</comment>
<evidence type="ECO:0000256" key="1">
    <source>
        <dbReference type="RuleBase" id="RU004349"/>
    </source>
</evidence>
<reference evidence="3" key="1">
    <citation type="journal article" date="2014" name="Int. J. Syst. Evol. Microbiol.">
        <title>Complete genome sequence of Corynebacterium casei LMG S-19264T (=DSM 44701T), isolated from a smear-ripened cheese.</title>
        <authorList>
            <consortium name="US DOE Joint Genome Institute (JGI-PGF)"/>
            <person name="Walter F."/>
            <person name="Albersmeier A."/>
            <person name="Kalinowski J."/>
            <person name="Ruckert C."/>
        </authorList>
    </citation>
    <scope>NUCLEOTIDE SEQUENCE</scope>
    <source>
        <strain evidence="3">JCM 4637</strain>
    </source>
</reference>
<accession>A0A918WW66</accession>
<feature type="transmembrane region" description="Helical" evidence="2">
    <location>
        <begin position="337"/>
        <end position="361"/>
    </location>
</feature>
<dbReference type="SUPFAM" id="SSF103491">
    <property type="entry name" value="Preprotein translocase SecY subunit"/>
    <property type="match status" value="1"/>
</dbReference>
<feature type="transmembrane region" description="Helical" evidence="2">
    <location>
        <begin position="212"/>
        <end position="236"/>
    </location>
</feature>
<dbReference type="Pfam" id="PF00344">
    <property type="entry name" value="SecY"/>
    <property type="match status" value="1"/>
</dbReference>
<gene>
    <name evidence="3" type="primary">secY</name>
    <name evidence="3" type="ORF">GCM10010334_22800</name>
</gene>
<dbReference type="InterPro" id="IPR023201">
    <property type="entry name" value="SecY_dom_sf"/>
</dbReference>
<feature type="transmembrane region" description="Helical" evidence="2">
    <location>
        <begin position="257"/>
        <end position="281"/>
    </location>
</feature>
<evidence type="ECO:0000256" key="2">
    <source>
        <dbReference type="SAM" id="Phobius"/>
    </source>
</evidence>
<feature type="transmembrane region" description="Helical" evidence="2">
    <location>
        <begin position="182"/>
        <end position="200"/>
    </location>
</feature>
<dbReference type="GO" id="GO:0015031">
    <property type="term" value="P:protein transport"/>
    <property type="evidence" value="ECO:0007669"/>
    <property type="project" value="InterPro"/>
</dbReference>
<reference evidence="3" key="2">
    <citation type="submission" date="2020-09" db="EMBL/GenBank/DDBJ databases">
        <authorList>
            <person name="Sun Q."/>
            <person name="Ohkuma M."/>
        </authorList>
    </citation>
    <scope>NUCLEOTIDE SEQUENCE</scope>
    <source>
        <strain evidence="3">JCM 4637</strain>
    </source>
</reference>
<feature type="transmembrane region" description="Helical" evidence="2">
    <location>
        <begin position="287"/>
        <end position="307"/>
    </location>
</feature>
<evidence type="ECO:0000313" key="4">
    <source>
        <dbReference type="Proteomes" id="UP000638353"/>
    </source>
</evidence>
<dbReference type="Proteomes" id="UP000638353">
    <property type="component" value="Unassembled WGS sequence"/>
</dbReference>
<feature type="transmembrane region" description="Helical" evidence="2">
    <location>
        <begin position="151"/>
        <end position="170"/>
    </location>
</feature>
<sequence>MFKRLYTLPDVRRRLLVTLLAVVLFRLGQHLPLPGVDVTALAATDRPEGQLAGLLDLFTGGGLAHLSVLALGVVPVVAAHWVTVLAGAVSPRLRALAEAGSAGEARLALYARYVAVVVGAGLAFVVVRMTADGRPPLAAADADVLHGTGALAQLTLVACLTAGTAVVLWLSGIITRHGFGEGLYLLLFVQVAAVLPGQVAEVARAHGTCAVVVAPVVLLLTLALATVLAVTVRHSARRIPIQYAKRMIGRRPHGGGATYVPIHGGRARFGLMLAASLLLLLPAPPRPWLVVAYAVLVFAGAYVRGILDFDVVEVADKLKREGAFVPGIRPGRPTAEYFAYILPRITVVGALATTLLALLPVGALALPGLHGEGAALGVTGLLVVVLLALDGLLPMARQIESWLRMPDLQRVQDRS</sequence>
<dbReference type="EMBL" id="BMVC01000004">
    <property type="protein sequence ID" value="GHC89571.1"/>
    <property type="molecule type" value="Genomic_DNA"/>
</dbReference>
<protein>
    <submittedName>
        <fullName evidence="3">Protein translocase subunit SecY</fullName>
    </submittedName>
</protein>
<dbReference type="Gene3D" id="1.10.3370.10">
    <property type="entry name" value="SecY subunit domain"/>
    <property type="match status" value="1"/>
</dbReference>
<feature type="transmembrane region" description="Helical" evidence="2">
    <location>
        <begin position="373"/>
        <end position="396"/>
    </location>
</feature>
<keyword evidence="2" id="KW-0812">Transmembrane</keyword>
<feature type="transmembrane region" description="Helical" evidence="2">
    <location>
        <begin position="110"/>
        <end position="131"/>
    </location>
</feature>
<organism evidence="3 4">
    <name type="scientific">Streptomyces finlayi</name>
    <dbReference type="NCBI Taxonomy" id="67296"/>
    <lineage>
        <taxon>Bacteria</taxon>
        <taxon>Bacillati</taxon>
        <taxon>Actinomycetota</taxon>
        <taxon>Actinomycetes</taxon>
        <taxon>Kitasatosporales</taxon>
        <taxon>Streptomycetaceae</taxon>
        <taxon>Streptomyces</taxon>
    </lineage>
</organism>